<accession>A0A0K2UCF5</accession>
<proteinExistence type="predicted"/>
<name>A0A0K2UCF5_LEPSM</name>
<reference evidence="1" key="1">
    <citation type="submission" date="2014-05" db="EMBL/GenBank/DDBJ databases">
        <authorList>
            <person name="Chronopoulou M."/>
        </authorList>
    </citation>
    <scope>NUCLEOTIDE SEQUENCE</scope>
    <source>
        <tissue evidence="1">Whole organism</tissue>
    </source>
</reference>
<sequence>MIYIALDSIKTI</sequence>
<organism evidence="1">
    <name type="scientific">Lepeophtheirus salmonis</name>
    <name type="common">Salmon louse</name>
    <name type="synonym">Caligus salmonis</name>
    <dbReference type="NCBI Taxonomy" id="72036"/>
    <lineage>
        <taxon>Eukaryota</taxon>
        <taxon>Metazoa</taxon>
        <taxon>Ecdysozoa</taxon>
        <taxon>Arthropoda</taxon>
        <taxon>Crustacea</taxon>
        <taxon>Multicrustacea</taxon>
        <taxon>Hexanauplia</taxon>
        <taxon>Copepoda</taxon>
        <taxon>Siphonostomatoida</taxon>
        <taxon>Caligidae</taxon>
        <taxon>Lepeophtheirus</taxon>
    </lineage>
</organism>
<evidence type="ECO:0000313" key="1">
    <source>
        <dbReference type="EMBL" id="CDW35371.1"/>
    </source>
</evidence>
<dbReference type="EMBL" id="HACA01018010">
    <property type="protein sequence ID" value="CDW35371.1"/>
    <property type="molecule type" value="Transcribed_RNA"/>
</dbReference>
<protein>
    <submittedName>
        <fullName evidence="1">Uncharacterized protein</fullName>
    </submittedName>
</protein>